<dbReference type="RefSeq" id="WP_067985780.1">
    <property type="nucleotide sequence ID" value="NZ_CAXBCE010000003.1"/>
</dbReference>
<keyword evidence="4" id="KW-1185">Reference proteome</keyword>
<dbReference type="InterPro" id="IPR035979">
    <property type="entry name" value="RBD_domain_sf"/>
</dbReference>
<dbReference type="InterPro" id="IPR012677">
    <property type="entry name" value="Nucleotide-bd_a/b_plait_sf"/>
</dbReference>
<evidence type="ECO:0000313" key="3">
    <source>
        <dbReference type="EMBL" id="MEM5536958.1"/>
    </source>
</evidence>
<evidence type="ECO:0000256" key="1">
    <source>
        <dbReference type="ARBA" id="ARBA00022884"/>
    </source>
</evidence>
<gene>
    <name evidence="3" type="ORF">WNY58_11200</name>
</gene>
<proteinExistence type="predicted"/>
<dbReference type="Gene3D" id="3.30.70.330">
    <property type="match status" value="1"/>
</dbReference>
<dbReference type="SMART" id="SM00360">
    <property type="entry name" value="RRM"/>
    <property type="match status" value="1"/>
</dbReference>
<dbReference type="Proteomes" id="UP001449225">
    <property type="component" value="Unassembled WGS sequence"/>
</dbReference>
<reference evidence="3 4" key="1">
    <citation type="submission" date="2024-03" db="EMBL/GenBank/DDBJ databases">
        <title>Community enrichment and isolation of bacterial strains for fucoidan degradation.</title>
        <authorList>
            <person name="Sichert A."/>
        </authorList>
    </citation>
    <scope>NUCLEOTIDE SEQUENCE [LARGE SCALE GENOMIC DNA]</scope>
    <source>
        <strain evidence="3 4">AS76</strain>
    </source>
</reference>
<dbReference type="EMBL" id="JBBMRA010000010">
    <property type="protein sequence ID" value="MEM5536958.1"/>
    <property type="molecule type" value="Genomic_DNA"/>
</dbReference>
<evidence type="ECO:0000259" key="2">
    <source>
        <dbReference type="PROSITE" id="PS50102"/>
    </source>
</evidence>
<organism evidence="3 4">
    <name type="scientific">Neptuniibacter pectenicola</name>
    <dbReference type="NCBI Taxonomy" id="1806669"/>
    <lineage>
        <taxon>Bacteria</taxon>
        <taxon>Pseudomonadati</taxon>
        <taxon>Pseudomonadota</taxon>
        <taxon>Gammaproteobacteria</taxon>
        <taxon>Oceanospirillales</taxon>
        <taxon>Oceanospirillaceae</taxon>
        <taxon>Neptuniibacter</taxon>
    </lineage>
</organism>
<dbReference type="PANTHER" id="PTHR48025:SF1">
    <property type="entry name" value="RRM DOMAIN-CONTAINING PROTEIN"/>
    <property type="match status" value="1"/>
</dbReference>
<keyword evidence="1" id="KW-0694">RNA-binding</keyword>
<name>A0ABU9TTW2_9GAMM</name>
<dbReference type="SUPFAM" id="SSF54928">
    <property type="entry name" value="RNA-binding domain, RBD"/>
    <property type="match status" value="1"/>
</dbReference>
<dbReference type="InterPro" id="IPR000504">
    <property type="entry name" value="RRM_dom"/>
</dbReference>
<sequence length="87" mass="9576">MKLLVRNLDRLTTEEELKSLFQEFGAVQSCNLVIDSDGGTSKGFAFVEMPKPGEAKAAISNLNNKTVGHNRIRVKKAEDKKAEVKKG</sequence>
<protein>
    <submittedName>
        <fullName evidence="3">RNA-binding protein</fullName>
    </submittedName>
</protein>
<dbReference type="PANTHER" id="PTHR48025">
    <property type="entry name" value="OS02G0815200 PROTEIN"/>
    <property type="match status" value="1"/>
</dbReference>
<feature type="domain" description="RRM" evidence="2">
    <location>
        <begin position="1"/>
        <end position="79"/>
    </location>
</feature>
<accession>A0ABU9TTW2</accession>
<dbReference type="Pfam" id="PF00076">
    <property type="entry name" value="RRM_1"/>
    <property type="match status" value="1"/>
</dbReference>
<evidence type="ECO:0000313" key="4">
    <source>
        <dbReference type="Proteomes" id="UP001449225"/>
    </source>
</evidence>
<dbReference type="InterPro" id="IPR050502">
    <property type="entry name" value="Euk_RNA-bind_prot"/>
</dbReference>
<dbReference type="PROSITE" id="PS50102">
    <property type="entry name" value="RRM"/>
    <property type="match status" value="1"/>
</dbReference>
<comment type="caution">
    <text evidence="3">The sequence shown here is derived from an EMBL/GenBank/DDBJ whole genome shotgun (WGS) entry which is preliminary data.</text>
</comment>